<feature type="compositionally biased region" description="Basic and acidic residues" evidence="10">
    <location>
        <begin position="723"/>
        <end position="732"/>
    </location>
</feature>
<evidence type="ECO:0000256" key="4">
    <source>
        <dbReference type="ARBA" id="ARBA00022803"/>
    </source>
</evidence>
<feature type="compositionally biased region" description="Basic and acidic residues" evidence="10">
    <location>
        <begin position="583"/>
        <end position="592"/>
    </location>
</feature>
<dbReference type="GO" id="GO:0000978">
    <property type="term" value="F:RNA polymerase II cis-regulatory region sequence-specific DNA binding"/>
    <property type="evidence" value="ECO:0007669"/>
    <property type="project" value="TreeGrafter"/>
</dbReference>
<dbReference type="SUPFAM" id="SSF48452">
    <property type="entry name" value="TPR-like"/>
    <property type="match status" value="1"/>
</dbReference>
<dbReference type="HOGENOM" id="CLU_006762_3_1_1"/>
<dbReference type="GO" id="GO:0017053">
    <property type="term" value="C:transcription repressor complex"/>
    <property type="evidence" value="ECO:0007669"/>
    <property type="project" value="TreeGrafter"/>
</dbReference>
<evidence type="ECO:0000313" key="11">
    <source>
        <dbReference type="EMBL" id="EDO15608.1"/>
    </source>
</evidence>
<evidence type="ECO:0000256" key="7">
    <source>
        <dbReference type="ARBA" id="ARBA00023242"/>
    </source>
</evidence>
<dbReference type="InterPro" id="IPR011990">
    <property type="entry name" value="TPR-like_helical_dom_sf"/>
</dbReference>
<keyword evidence="5" id="KW-0805">Transcription regulation</keyword>
<dbReference type="EMBL" id="DS480452">
    <property type="protein sequence ID" value="EDO15608.1"/>
    <property type="molecule type" value="Genomic_DNA"/>
</dbReference>
<dbReference type="GO" id="GO:0031490">
    <property type="term" value="F:chromatin DNA binding"/>
    <property type="evidence" value="ECO:0007669"/>
    <property type="project" value="TreeGrafter"/>
</dbReference>
<evidence type="ECO:0000256" key="9">
    <source>
        <dbReference type="PROSITE-ProRule" id="PRU00339"/>
    </source>
</evidence>
<proteinExistence type="inferred from homology"/>
<feature type="repeat" description="TPR" evidence="9">
    <location>
        <begin position="320"/>
        <end position="353"/>
    </location>
</feature>
<feature type="compositionally biased region" description="Low complexity" evidence="10">
    <location>
        <begin position="497"/>
        <end position="507"/>
    </location>
</feature>
<feature type="repeat" description="TPR" evidence="9">
    <location>
        <begin position="139"/>
        <end position="172"/>
    </location>
</feature>
<evidence type="ECO:0000256" key="10">
    <source>
        <dbReference type="SAM" id="MobiDB-lite"/>
    </source>
</evidence>
<evidence type="ECO:0000256" key="8">
    <source>
        <dbReference type="ARBA" id="ARBA00061082"/>
    </source>
</evidence>
<feature type="compositionally biased region" description="Basic and acidic residues" evidence="10">
    <location>
        <begin position="558"/>
        <end position="574"/>
    </location>
</feature>
<keyword evidence="3" id="KW-0677">Repeat</keyword>
<dbReference type="PROSITE" id="PS50005">
    <property type="entry name" value="TPR"/>
    <property type="match status" value="6"/>
</dbReference>
<dbReference type="PANTHER" id="PTHR14017">
    <property type="entry name" value="LYSINE-SPECIFIC DEMETHYLASE"/>
    <property type="match status" value="1"/>
</dbReference>
<dbReference type="FunFam" id="1.25.40.10:FF:000078">
    <property type="entry name" value="Transcriptional corepressor Cyc8"/>
    <property type="match status" value="1"/>
</dbReference>
<dbReference type="InterPro" id="IPR019734">
    <property type="entry name" value="TPR_rpt"/>
</dbReference>
<dbReference type="Gene3D" id="1.25.40.10">
    <property type="entry name" value="Tetratricopeptide repeat domain"/>
    <property type="match status" value="2"/>
</dbReference>
<dbReference type="STRING" id="436907.A7TQ40"/>
<feature type="repeat" description="TPR" evidence="9">
    <location>
        <begin position="69"/>
        <end position="102"/>
    </location>
</feature>
<feature type="compositionally biased region" description="Polar residues" evidence="10">
    <location>
        <begin position="524"/>
        <end position="557"/>
    </location>
</feature>
<dbReference type="GO" id="GO:0005634">
    <property type="term" value="C:nucleus"/>
    <property type="evidence" value="ECO:0007669"/>
    <property type="project" value="UniProtKB-SubCell"/>
</dbReference>
<dbReference type="Pfam" id="PF13181">
    <property type="entry name" value="TPR_8"/>
    <property type="match status" value="3"/>
</dbReference>
<feature type="repeat" description="TPR" evidence="9">
    <location>
        <begin position="103"/>
        <end position="136"/>
    </location>
</feature>
<protein>
    <submittedName>
        <fullName evidence="11">Uncharacterized protein</fullName>
    </submittedName>
</protein>
<dbReference type="GO" id="GO:0000122">
    <property type="term" value="P:negative regulation of transcription by RNA polymerase II"/>
    <property type="evidence" value="ECO:0007669"/>
    <property type="project" value="TreeGrafter"/>
</dbReference>
<dbReference type="RefSeq" id="XP_001643466.1">
    <property type="nucleotide sequence ID" value="XM_001643416.1"/>
</dbReference>
<keyword evidence="2" id="KW-0678">Repressor</keyword>
<keyword evidence="4 9" id="KW-0802">TPR repeat</keyword>
<dbReference type="PhylomeDB" id="A7TQ40"/>
<comment type="subcellular location">
    <subcellularLocation>
        <location evidence="1">Nucleus</location>
    </subcellularLocation>
</comment>
<dbReference type="GeneID" id="5543699"/>
<dbReference type="eggNOG" id="KOG1124">
    <property type="taxonomic scope" value="Eukaryota"/>
</dbReference>
<dbReference type="Proteomes" id="UP000000267">
    <property type="component" value="Unassembled WGS sequence"/>
</dbReference>
<gene>
    <name evidence="11" type="ORF">Kpol_1006p4</name>
</gene>
<keyword evidence="6" id="KW-0804">Transcription</keyword>
<dbReference type="FunCoup" id="A7TQ40">
    <property type="interactions" value="380"/>
</dbReference>
<reference evidence="11 12" key="1">
    <citation type="journal article" date="2007" name="Proc. Natl. Acad. Sci. U.S.A.">
        <title>Independent sorting-out of thousands of duplicated gene pairs in two yeast species descended from a whole-genome duplication.</title>
        <authorList>
            <person name="Scannell D.R."/>
            <person name="Frank A.C."/>
            <person name="Conant G.C."/>
            <person name="Byrne K.P."/>
            <person name="Woolfit M."/>
            <person name="Wolfe K.H."/>
        </authorList>
    </citation>
    <scope>NUCLEOTIDE SEQUENCE [LARGE SCALE GENOMIC DNA]</scope>
    <source>
        <strain evidence="12">ATCC 22028 / DSM 70294 / BCRC 21397 / CBS 2163 / NBRC 10782 / NRRL Y-8283 / UCD 57-17</strain>
    </source>
</reference>
<keyword evidence="7" id="KW-0539">Nucleus</keyword>
<feature type="compositionally biased region" description="Low complexity" evidence="10">
    <location>
        <begin position="596"/>
        <end position="607"/>
    </location>
</feature>
<organism evidence="12">
    <name type="scientific">Vanderwaltozyma polyspora (strain ATCC 22028 / DSM 70294 / BCRC 21397 / CBS 2163 / NBRC 10782 / NRRL Y-8283 / UCD 57-17)</name>
    <name type="common">Kluyveromyces polysporus</name>
    <dbReference type="NCBI Taxonomy" id="436907"/>
    <lineage>
        <taxon>Eukaryota</taxon>
        <taxon>Fungi</taxon>
        <taxon>Dikarya</taxon>
        <taxon>Ascomycota</taxon>
        <taxon>Saccharomycotina</taxon>
        <taxon>Saccharomycetes</taxon>
        <taxon>Saccharomycetales</taxon>
        <taxon>Saccharomycetaceae</taxon>
        <taxon>Vanderwaltozyma</taxon>
    </lineage>
</organism>
<dbReference type="SMART" id="SM00028">
    <property type="entry name" value="TPR"/>
    <property type="match status" value="10"/>
</dbReference>
<dbReference type="OrthoDB" id="418911at2759"/>
<evidence type="ECO:0000256" key="6">
    <source>
        <dbReference type="ARBA" id="ARBA00023163"/>
    </source>
</evidence>
<feature type="repeat" description="TPR" evidence="9">
    <location>
        <begin position="286"/>
        <end position="319"/>
    </location>
</feature>
<evidence type="ECO:0000256" key="5">
    <source>
        <dbReference type="ARBA" id="ARBA00023015"/>
    </source>
</evidence>
<feature type="repeat" description="TPR" evidence="9">
    <location>
        <begin position="176"/>
        <end position="209"/>
    </location>
</feature>
<dbReference type="InterPro" id="IPR051630">
    <property type="entry name" value="Corepressor-Demethylase"/>
</dbReference>
<dbReference type="InParanoid" id="A7TQ40"/>
<evidence type="ECO:0000256" key="1">
    <source>
        <dbReference type="ARBA" id="ARBA00004123"/>
    </source>
</evidence>
<evidence type="ECO:0000256" key="3">
    <source>
        <dbReference type="ARBA" id="ARBA00022737"/>
    </source>
</evidence>
<evidence type="ECO:0000313" key="12">
    <source>
        <dbReference type="Proteomes" id="UP000000267"/>
    </source>
</evidence>
<accession>A7TQ40</accession>
<evidence type="ECO:0000256" key="2">
    <source>
        <dbReference type="ARBA" id="ARBA00022491"/>
    </source>
</evidence>
<name>A7TQ40_VANPO</name>
<keyword evidence="12" id="KW-1185">Reference proteome</keyword>
<dbReference type="FunFam" id="1.25.40.10:FF:000403">
    <property type="entry name" value="General transcriptional repressor, putative"/>
    <property type="match status" value="1"/>
</dbReference>
<feature type="region of interest" description="Disordered" evidence="10">
    <location>
        <begin position="497"/>
        <end position="607"/>
    </location>
</feature>
<feature type="region of interest" description="Disordered" evidence="10">
    <location>
        <begin position="713"/>
        <end position="732"/>
    </location>
</feature>
<dbReference type="Pfam" id="PF13432">
    <property type="entry name" value="TPR_16"/>
    <property type="match status" value="2"/>
</dbReference>
<comment type="similarity">
    <text evidence="8">Belongs to the CYC8/SSN6 family.</text>
</comment>
<dbReference type="PANTHER" id="PTHR14017:SF1">
    <property type="entry name" value="LD02225P"/>
    <property type="match status" value="1"/>
</dbReference>
<dbReference type="KEGG" id="vpo:Kpol_1006p4"/>
<dbReference type="AlphaFoldDB" id="A7TQ40"/>
<sequence length="732" mass="82854">MQALVQTQPLQSTPVSLQQVPPNVKNIDPIVQSTADTWLSIASLAETLNDTTTLIRAYHSVLAHDPLSVTALVSLANFYRSTDAFDKAVHYYEKAVALDSTLAEVWSLLGHSYLMLDELQKAYNAYQQALYHLADPNVPRLWHGIGILYDRYGSLEYAEEAFAKVLELDPKFDKANEIYFRLGIIYKHQGKFNQALDCFNYILTNPPQPLKQWDIWFQIGNVLENIGVWENAKIAYENVLLQNDRHAKVLQQLGCLYAMNNNLNFYNPEKALNYLLRSLEVDSEDSTTWYHLGRIHMIRSDYNAAYEAFQQAVNRDARNPIFWCSIGVLYYQIYQYRDALDAYTRAIRLNPYISEVWYDLGTLYETCNNQLTDALDAYKQAARLEPDNTHIRERLDALTNQLSTQQGNINQKIEYQKKNENIPLMLQPTLQPDLLNPLNMGQNYNKVHLNPTILPNQALHPIGPQPPSLIPPILNHEKSLPQKRPFENNINKLVSAAVSNSKSSNKSTPQSGQQKQKRAKTKKSVNNSKSQITKNADNPSSKILSKSINIATQSSKSNGKETKNKSVNIKEKNSAKGSSKKSKSSEKTKSDYQKINNKSNSNKNVTVSDKKVTNVAEKIEKEDNKMAKIENLSKIEIKNTNECVNKPVLLPIQNLALEPDRGINIVNTKSVANSSIPRSGIDNLINATKYTAENHDPMAVKIQLPRLKEITGHIGPTIPNKTNMHENSHDLN</sequence>